<dbReference type="SUPFAM" id="SSF57667">
    <property type="entry name" value="beta-beta-alpha zinc fingers"/>
    <property type="match status" value="1"/>
</dbReference>
<dbReference type="Gene3D" id="3.30.160.60">
    <property type="entry name" value="Classic Zinc Finger"/>
    <property type="match status" value="2"/>
</dbReference>
<sequence length="58" mass="6760">EKPHTCHFTGCLKSFIDSSSLTRHLRTHTGARPYICPHVGCRKGYTRRVNLTKHMERH</sequence>
<dbReference type="PANTHER" id="PTHR14003">
    <property type="entry name" value="TRANSCRIPTIONAL REPRESSOR PROTEIN YY"/>
    <property type="match status" value="1"/>
</dbReference>
<feature type="domain" description="C2H2-type" evidence="6">
    <location>
        <begin position="4"/>
        <end position="33"/>
    </location>
</feature>
<feature type="non-terminal residue" evidence="7">
    <location>
        <position position="1"/>
    </location>
</feature>
<gene>
    <name evidence="7" type="ORF">K493DRAFT_162920</name>
</gene>
<dbReference type="GO" id="GO:0031519">
    <property type="term" value="C:PcG protein complex"/>
    <property type="evidence" value="ECO:0007669"/>
    <property type="project" value="TreeGrafter"/>
</dbReference>
<dbReference type="FunFam" id="3.30.160.60:FF:000125">
    <property type="entry name" value="Putative zinc finger protein 143"/>
    <property type="match status" value="1"/>
</dbReference>
<evidence type="ECO:0000313" key="8">
    <source>
        <dbReference type="Proteomes" id="UP000193498"/>
    </source>
</evidence>
<dbReference type="GO" id="GO:0005667">
    <property type="term" value="C:transcription regulator complex"/>
    <property type="evidence" value="ECO:0007669"/>
    <property type="project" value="TreeGrafter"/>
</dbReference>
<evidence type="ECO:0000259" key="6">
    <source>
        <dbReference type="PROSITE" id="PS50157"/>
    </source>
</evidence>
<dbReference type="InParanoid" id="A0A1Y1XZU2"/>
<dbReference type="GO" id="GO:0000785">
    <property type="term" value="C:chromatin"/>
    <property type="evidence" value="ECO:0007669"/>
    <property type="project" value="TreeGrafter"/>
</dbReference>
<dbReference type="AlphaFoldDB" id="A0A1Y1XZU2"/>
<keyword evidence="8" id="KW-1185">Reference proteome</keyword>
<evidence type="ECO:0000256" key="4">
    <source>
        <dbReference type="ARBA" id="ARBA00022833"/>
    </source>
</evidence>
<dbReference type="OrthoDB" id="6077919at2759"/>
<feature type="domain" description="C2H2-type" evidence="6">
    <location>
        <begin position="34"/>
        <end position="58"/>
    </location>
</feature>
<dbReference type="GO" id="GO:0000978">
    <property type="term" value="F:RNA polymerase II cis-regulatory region sequence-specific DNA binding"/>
    <property type="evidence" value="ECO:0007669"/>
    <property type="project" value="TreeGrafter"/>
</dbReference>
<keyword evidence="1" id="KW-0479">Metal-binding</keyword>
<keyword evidence="4" id="KW-0862">Zinc</keyword>
<comment type="caution">
    <text evidence="7">The sequence shown here is derived from an EMBL/GenBank/DDBJ whole genome shotgun (WGS) entry which is preliminary data.</text>
</comment>
<proteinExistence type="predicted"/>
<dbReference type="EMBL" id="MCFE01000331">
    <property type="protein sequence ID" value="ORX91277.1"/>
    <property type="molecule type" value="Genomic_DNA"/>
</dbReference>
<dbReference type="PANTHER" id="PTHR14003:SF19">
    <property type="entry name" value="YY2 TRANSCRIPTION FACTOR"/>
    <property type="match status" value="1"/>
</dbReference>
<dbReference type="InterPro" id="IPR036236">
    <property type="entry name" value="Znf_C2H2_sf"/>
</dbReference>
<dbReference type="STRING" id="1314790.A0A1Y1XZU2"/>
<evidence type="ECO:0000256" key="3">
    <source>
        <dbReference type="ARBA" id="ARBA00022771"/>
    </source>
</evidence>
<dbReference type="GO" id="GO:0008270">
    <property type="term" value="F:zinc ion binding"/>
    <property type="evidence" value="ECO:0007669"/>
    <property type="project" value="UniProtKB-KW"/>
</dbReference>
<dbReference type="Proteomes" id="UP000193498">
    <property type="component" value="Unassembled WGS sequence"/>
</dbReference>
<reference evidence="7 8" key="1">
    <citation type="submission" date="2016-07" db="EMBL/GenBank/DDBJ databases">
        <title>Pervasive Adenine N6-methylation of Active Genes in Fungi.</title>
        <authorList>
            <consortium name="DOE Joint Genome Institute"/>
            <person name="Mondo S.J."/>
            <person name="Dannebaum R.O."/>
            <person name="Kuo R.C."/>
            <person name="Labutti K."/>
            <person name="Haridas S."/>
            <person name="Kuo A."/>
            <person name="Salamov A."/>
            <person name="Ahrendt S.R."/>
            <person name="Lipzen A."/>
            <person name="Sullivan W."/>
            <person name="Andreopoulos W.B."/>
            <person name="Clum A."/>
            <person name="Lindquist E."/>
            <person name="Daum C."/>
            <person name="Ramamoorthy G.K."/>
            <person name="Gryganskyi A."/>
            <person name="Culley D."/>
            <person name="Magnuson J.K."/>
            <person name="James T.Y."/>
            <person name="O'Malley M.A."/>
            <person name="Stajich J.E."/>
            <person name="Spatafora J.W."/>
            <person name="Visel A."/>
            <person name="Grigoriev I.V."/>
        </authorList>
    </citation>
    <scope>NUCLEOTIDE SEQUENCE [LARGE SCALE GENOMIC DNA]</scope>
    <source>
        <strain evidence="7 8">CBS 931.73</strain>
    </source>
</reference>
<keyword evidence="2" id="KW-0677">Repeat</keyword>
<keyword evidence="3 5" id="KW-0863">Zinc-finger</keyword>
<dbReference type="GO" id="GO:0000981">
    <property type="term" value="F:DNA-binding transcription factor activity, RNA polymerase II-specific"/>
    <property type="evidence" value="ECO:0007669"/>
    <property type="project" value="TreeGrafter"/>
</dbReference>
<dbReference type="SMART" id="SM00355">
    <property type="entry name" value="ZnF_C2H2"/>
    <property type="match status" value="2"/>
</dbReference>
<organism evidence="7 8">
    <name type="scientific">Basidiobolus meristosporus CBS 931.73</name>
    <dbReference type="NCBI Taxonomy" id="1314790"/>
    <lineage>
        <taxon>Eukaryota</taxon>
        <taxon>Fungi</taxon>
        <taxon>Fungi incertae sedis</taxon>
        <taxon>Zoopagomycota</taxon>
        <taxon>Entomophthoromycotina</taxon>
        <taxon>Basidiobolomycetes</taxon>
        <taxon>Basidiobolales</taxon>
        <taxon>Basidiobolaceae</taxon>
        <taxon>Basidiobolus</taxon>
    </lineage>
</organism>
<protein>
    <recommendedName>
        <fullName evidence="6">C2H2-type domain-containing protein</fullName>
    </recommendedName>
</protein>
<accession>A0A1Y1XZU2</accession>
<dbReference type="PROSITE" id="PS00028">
    <property type="entry name" value="ZINC_FINGER_C2H2_1"/>
    <property type="match status" value="2"/>
</dbReference>
<feature type="non-terminal residue" evidence="7">
    <location>
        <position position="58"/>
    </location>
</feature>
<evidence type="ECO:0000256" key="5">
    <source>
        <dbReference type="PROSITE-ProRule" id="PRU00042"/>
    </source>
</evidence>
<dbReference type="PROSITE" id="PS50157">
    <property type="entry name" value="ZINC_FINGER_C2H2_2"/>
    <property type="match status" value="2"/>
</dbReference>
<name>A0A1Y1XZU2_9FUNG</name>
<dbReference type="Pfam" id="PF00096">
    <property type="entry name" value="zf-C2H2"/>
    <property type="match status" value="2"/>
</dbReference>
<dbReference type="InterPro" id="IPR013087">
    <property type="entry name" value="Znf_C2H2_type"/>
</dbReference>
<evidence type="ECO:0000313" key="7">
    <source>
        <dbReference type="EMBL" id="ORX91277.1"/>
    </source>
</evidence>
<evidence type="ECO:0000256" key="1">
    <source>
        <dbReference type="ARBA" id="ARBA00022723"/>
    </source>
</evidence>
<evidence type="ECO:0000256" key="2">
    <source>
        <dbReference type="ARBA" id="ARBA00022737"/>
    </source>
</evidence>